<accession>W6NI59</accession>
<comment type="miscellaneous">
    <text evidence="5">In the reaction, the free carboxyl group of octanoic acid is attached via an amide linkage to the epsilon-amino group of a specific lysine residue of lipoyl domains of lipoate-dependent enzymes.</text>
</comment>
<dbReference type="PANTHER" id="PTHR10993">
    <property type="entry name" value="OCTANOYLTRANSFERASE"/>
    <property type="match status" value="1"/>
</dbReference>
<name>W6NI59_CLOTY</name>
<dbReference type="NCBIfam" id="TIGR00214">
    <property type="entry name" value="lipB"/>
    <property type="match status" value="1"/>
</dbReference>
<comment type="pathway">
    <text evidence="1 5 6">Protein modification; protein lipoylation via endogenous pathway; protein N(6)-(lipoyl)lysine from octanoyl-[acyl-carrier-protein]: step 1/2.</text>
</comment>
<evidence type="ECO:0000313" key="11">
    <source>
        <dbReference type="EMBL" id="CDL91737.1"/>
    </source>
</evidence>
<organism evidence="11 12">
    <name type="scientific">Clostridium tyrobutyricum DIVETGP</name>
    <dbReference type="NCBI Taxonomy" id="1408889"/>
    <lineage>
        <taxon>Bacteria</taxon>
        <taxon>Bacillati</taxon>
        <taxon>Bacillota</taxon>
        <taxon>Clostridia</taxon>
        <taxon>Eubacteriales</taxon>
        <taxon>Clostridiaceae</taxon>
        <taxon>Clostridium</taxon>
    </lineage>
</organism>
<dbReference type="PANTHER" id="PTHR10993:SF7">
    <property type="entry name" value="LIPOYLTRANSFERASE 2, MITOCHONDRIAL-RELATED"/>
    <property type="match status" value="1"/>
</dbReference>
<dbReference type="PROSITE" id="PS01313">
    <property type="entry name" value="LIPB"/>
    <property type="match status" value="1"/>
</dbReference>
<dbReference type="GO" id="GO:0009249">
    <property type="term" value="P:protein lipoylation"/>
    <property type="evidence" value="ECO:0007669"/>
    <property type="project" value="InterPro"/>
</dbReference>
<dbReference type="SUPFAM" id="SSF55681">
    <property type="entry name" value="Class II aaRS and biotin synthetases"/>
    <property type="match status" value="1"/>
</dbReference>
<feature type="domain" description="BPL/LPL catalytic" evidence="10">
    <location>
        <begin position="32"/>
        <end position="213"/>
    </location>
</feature>
<dbReference type="UniPathway" id="UPA00538">
    <property type="reaction ID" value="UER00592"/>
</dbReference>
<dbReference type="InterPro" id="IPR004143">
    <property type="entry name" value="BPL_LPL_catalytic"/>
</dbReference>
<dbReference type="Proteomes" id="UP000019482">
    <property type="component" value="Unassembled WGS sequence"/>
</dbReference>
<feature type="site" description="Lowers pKa of active site Cys" evidence="5 9">
    <location>
        <position position="141"/>
    </location>
</feature>
<comment type="catalytic activity">
    <reaction evidence="5 6">
        <text>octanoyl-[ACP] + L-lysyl-[protein] = N(6)-octanoyl-L-lysyl-[protein] + holo-[ACP] + H(+)</text>
        <dbReference type="Rhea" id="RHEA:17665"/>
        <dbReference type="Rhea" id="RHEA-COMP:9636"/>
        <dbReference type="Rhea" id="RHEA-COMP:9685"/>
        <dbReference type="Rhea" id="RHEA-COMP:9752"/>
        <dbReference type="Rhea" id="RHEA-COMP:9928"/>
        <dbReference type="ChEBI" id="CHEBI:15378"/>
        <dbReference type="ChEBI" id="CHEBI:29969"/>
        <dbReference type="ChEBI" id="CHEBI:64479"/>
        <dbReference type="ChEBI" id="CHEBI:78463"/>
        <dbReference type="ChEBI" id="CHEBI:78809"/>
        <dbReference type="EC" id="2.3.1.181"/>
    </reaction>
</comment>
<comment type="caution">
    <text evidence="11">The sequence shown here is derived from an EMBL/GenBank/DDBJ whole genome shotgun (WGS) entry which is preliminary data.</text>
</comment>
<feature type="binding site" evidence="5 8">
    <location>
        <begin position="144"/>
        <end position="146"/>
    </location>
    <ligand>
        <name>substrate</name>
    </ligand>
</feature>
<dbReference type="CDD" id="cd16444">
    <property type="entry name" value="LipB"/>
    <property type="match status" value="1"/>
</dbReference>
<dbReference type="GeneID" id="29420432"/>
<gene>
    <name evidence="5" type="primary">lipB</name>
    <name evidence="11" type="ORF">CTDIVETGP_1807</name>
</gene>
<feature type="active site" description="Acyl-thioester intermediate" evidence="5 7">
    <location>
        <position position="175"/>
    </location>
</feature>
<evidence type="ECO:0000256" key="6">
    <source>
        <dbReference type="PIRNR" id="PIRNR016262"/>
    </source>
</evidence>
<evidence type="ECO:0000256" key="2">
    <source>
        <dbReference type="ARBA" id="ARBA00022679"/>
    </source>
</evidence>
<evidence type="ECO:0000259" key="10">
    <source>
        <dbReference type="PROSITE" id="PS51733"/>
    </source>
</evidence>
<comment type="function">
    <text evidence="4 5 6">Catalyzes the transfer of endogenously produced octanoic acid from octanoyl-acyl-carrier-protein onto the lipoyl domains of lipoate-dependent enzymes. Lipoyl-ACP can also act as a substrate although octanoyl-ACP is likely to be the physiological substrate.</text>
</comment>
<evidence type="ECO:0000256" key="3">
    <source>
        <dbReference type="ARBA" id="ARBA00023315"/>
    </source>
</evidence>
<dbReference type="InterPro" id="IPR020605">
    <property type="entry name" value="Octanoyltransferase_CS"/>
</dbReference>
<dbReference type="Gene3D" id="3.30.930.10">
    <property type="entry name" value="Bira Bifunctional Protein, Domain 2"/>
    <property type="match status" value="1"/>
</dbReference>
<reference evidence="11 12" key="1">
    <citation type="journal article" date="2015" name="Genome Announc.">
        <title>Draft Genome Sequence of Clostridium tyrobutyricum Strain DIVETGP, Isolated from Cow's Milk for Grana Padano Production.</title>
        <authorList>
            <person name="Soggiu A."/>
            <person name="Piras C."/>
            <person name="Gaiarsa S."/>
            <person name="Sassera D."/>
            <person name="Roncada P."/>
            <person name="Bendixen E."/>
            <person name="Brasca M."/>
            <person name="Bonizzi L."/>
        </authorList>
    </citation>
    <scope>NUCLEOTIDE SEQUENCE [LARGE SCALE GENOMIC DNA]</scope>
    <source>
        <strain evidence="11 12">DIVETGP</strain>
    </source>
</reference>
<evidence type="ECO:0000256" key="9">
    <source>
        <dbReference type="PIRSR" id="PIRSR016262-3"/>
    </source>
</evidence>
<dbReference type="Pfam" id="PF21948">
    <property type="entry name" value="LplA-B_cat"/>
    <property type="match status" value="1"/>
</dbReference>
<evidence type="ECO:0000256" key="5">
    <source>
        <dbReference type="HAMAP-Rule" id="MF_00013"/>
    </source>
</evidence>
<evidence type="ECO:0000256" key="1">
    <source>
        <dbReference type="ARBA" id="ARBA00004821"/>
    </source>
</evidence>
<dbReference type="InterPro" id="IPR000544">
    <property type="entry name" value="Octanoyltransferase"/>
</dbReference>
<proteinExistence type="inferred from homology"/>
<dbReference type="PROSITE" id="PS51733">
    <property type="entry name" value="BPL_LPL_CATALYTIC"/>
    <property type="match status" value="1"/>
</dbReference>
<evidence type="ECO:0000256" key="8">
    <source>
        <dbReference type="PIRSR" id="PIRSR016262-2"/>
    </source>
</evidence>
<dbReference type="InterPro" id="IPR045864">
    <property type="entry name" value="aa-tRNA-synth_II/BPL/LPL"/>
</dbReference>
<dbReference type="PIRSF" id="PIRSF016262">
    <property type="entry name" value="LPLase"/>
    <property type="match status" value="1"/>
</dbReference>
<dbReference type="GO" id="GO:0033819">
    <property type="term" value="F:lipoyl(octanoyl) transferase activity"/>
    <property type="evidence" value="ECO:0007669"/>
    <property type="project" value="UniProtKB-EC"/>
</dbReference>
<keyword evidence="2 5" id="KW-0808">Transferase</keyword>
<evidence type="ECO:0000313" key="12">
    <source>
        <dbReference type="Proteomes" id="UP000019482"/>
    </source>
</evidence>
<dbReference type="AlphaFoldDB" id="W6NI59"/>
<dbReference type="GO" id="GO:0005737">
    <property type="term" value="C:cytoplasm"/>
    <property type="evidence" value="ECO:0007669"/>
    <property type="project" value="UniProtKB-SubCell"/>
</dbReference>
<comment type="subcellular location">
    <subcellularLocation>
        <location evidence="5">Cytoplasm</location>
    </subcellularLocation>
</comment>
<keyword evidence="3 5" id="KW-0012">Acyltransferase</keyword>
<dbReference type="OrthoDB" id="9787061at2"/>
<keyword evidence="5" id="KW-0963">Cytoplasm</keyword>
<dbReference type="RefSeq" id="WP_017895248.1">
    <property type="nucleotide sequence ID" value="NZ_CBXI010000031.1"/>
</dbReference>
<comment type="similarity">
    <text evidence="5 6">Belongs to the LipB family.</text>
</comment>
<evidence type="ECO:0000256" key="4">
    <source>
        <dbReference type="ARBA" id="ARBA00024732"/>
    </source>
</evidence>
<dbReference type="EC" id="2.3.1.181" evidence="5 6"/>
<sequence>MRTCYVTEFKNLIGYKDGLELQNRAFKFVVQNNMDGILLLLQHKPVITIGKSGGIDNLLVSRKALNRFGIELYKSSRGGNITYHGPGQLVAYPILNLGKFQKDAHWYLRQLETVVMNTVRYYGVKAGIKPKYTGVWVGNQKIAAIGVGIRKWITKHGFALNICVNKDHFKLITPCGISEFGICSLEDFIRNPDYNGIVSNIKESFKDVFSTELIDKSTIKDWKGSEYIEYKA</sequence>
<keyword evidence="12" id="KW-1185">Reference proteome</keyword>
<feature type="binding site" evidence="5 8">
    <location>
        <begin position="157"/>
        <end position="159"/>
    </location>
    <ligand>
        <name>substrate</name>
    </ligand>
</feature>
<evidence type="ECO:0000256" key="7">
    <source>
        <dbReference type="PIRSR" id="PIRSR016262-1"/>
    </source>
</evidence>
<dbReference type="EMBL" id="CBXI010000031">
    <property type="protein sequence ID" value="CDL91737.1"/>
    <property type="molecule type" value="Genomic_DNA"/>
</dbReference>
<protein>
    <recommendedName>
        <fullName evidence="5 6">Octanoyltransferase</fullName>
        <ecNumber evidence="5 6">2.3.1.181</ecNumber>
    </recommendedName>
    <alternativeName>
        <fullName evidence="5">Lipoate-protein ligase B</fullName>
    </alternativeName>
    <alternativeName>
        <fullName evidence="5">Lipoyl/octanoyl transferase</fullName>
    </alternativeName>
    <alternativeName>
        <fullName evidence="5">Octanoyl-[acyl-carrier-protein]-protein N-octanoyltransferase</fullName>
    </alternativeName>
</protein>
<dbReference type="HAMAP" id="MF_00013">
    <property type="entry name" value="LipB"/>
    <property type="match status" value="1"/>
</dbReference>
<feature type="binding site" evidence="5 8">
    <location>
        <begin position="77"/>
        <end position="84"/>
    </location>
    <ligand>
        <name>substrate</name>
    </ligand>
</feature>